<proteinExistence type="predicted"/>
<dbReference type="EMBL" id="KN837155">
    <property type="protein sequence ID" value="KIJ39052.1"/>
    <property type="molecule type" value="Genomic_DNA"/>
</dbReference>
<dbReference type="PANTHER" id="PTHR40465">
    <property type="entry name" value="CHROMOSOME 1, WHOLE GENOME SHOTGUN SEQUENCE"/>
    <property type="match status" value="1"/>
</dbReference>
<dbReference type="HOGENOM" id="CLU_046025_2_1_1"/>
<dbReference type="Proteomes" id="UP000054279">
    <property type="component" value="Unassembled WGS sequence"/>
</dbReference>
<sequence length="333" mass="36474">MDSGPSQLLILGPILLGGFFGWGLYGALCLQIYLYYRWYPEDRLTLKLLVPSLLVLETAETVISTYISWVYMVSGWGTPGGLFPAPWPFCIAVILTGVIATMAQLFFAYRVWIFSHSIPIIAAIVILSLAQCGSAIAGAAQVKILTIENSANLSTFDVFSIWLACSAACDILIAVSVVYFLARTRSTLGLQSTDFIVTRMINFSVQTGTITAVFAVLTLILFLAFKANDLQDAPYVVYDTSYSNTVLANLNARDYLFSRMEVHDGDMVAFASRPGVSVIRTSRAGTQTAQIDPLTFHTGSLTLKSQGRDVGCQTRISLEELSHRFNQVDVQTP</sequence>
<feature type="transmembrane region" description="Helical" evidence="1">
    <location>
        <begin position="12"/>
        <end position="36"/>
    </location>
</feature>
<name>A0A0C9VBV6_SPHS4</name>
<feature type="transmembrane region" description="Helical" evidence="1">
    <location>
        <begin position="48"/>
        <end position="73"/>
    </location>
</feature>
<dbReference type="AlphaFoldDB" id="A0A0C9VBV6"/>
<keyword evidence="1" id="KW-0472">Membrane</keyword>
<feature type="transmembrane region" description="Helical" evidence="1">
    <location>
        <begin position="159"/>
        <end position="182"/>
    </location>
</feature>
<feature type="transmembrane region" description="Helical" evidence="1">
    <location>
        <begin position="203"/>
        <end position="225"/>
    </location>
</feature>
<evidence type="ECO:0000313" key="3">
    <source>
        <dbReference type="EMBL" id="KIJ39052.1"/>
    </source>
</evidence>
<feature type="transmembrane region" description="Helical" evidence="1">
    <location>
        <begin position="85"/>
        <end position="108"/>
    </location>
</feature>
<dbReference type="PANTHER" id="PTHR40465:SF1">
    <property type="entry name" value="DUF6534 DOMAIN-CONTAINING PROTEIN"/>
    <property type="match status" value="1"/>
</dbReference>
<dbReference type="InterPro" id="IPR045339">
    <property type="entry name" value="DUF6534"/>
</dbReference>
<keyword evidence="4" id="KW-1185">Reference proteome</keyword>
<protein>
    <recommendedName>
        <fullName evidence="2">DUF6534 domain-containing protein</fullName>
    </recommendedName>
</protein>
<keyword evidence="1" id="KW-0812">Transmembrane</keyword>
<accession>A0A0C9VBV6</accession>
<evidence type="ECO:0000256" key="1">
    <source>
        <dbReference type="SAM" id="Phobius"/>
    </source>
</evidence>
<evidence type="ECO:0000259" key="2">
    <source>
        <dbReference type="Pfam" id="PF20152"/>
    </source>
</evidence>
<organism evidence="3 4">
    <name type="scientific">Sphaerobolus stellatus (strain SS14)</name>
    <dbReference type="NCBI Taxonomy" id="990650"/>
    <lineage>
        <taxon>Eukaryota</taxon>
        <taxon>Fungi</taxon>
        <taxon>Dikarya</taxon>
        <taxon>Basidiomycota</taxon>
        <taxon>Agaricomycotina</taxon>
        <taxon>Agaricomycetes</taxon>
        <taxon>Phallomycetidae</taxon>
        <taxon>Geastrales</taxon>
        <taxon>Sphaerobolaceae</taxon>
        <taxon>Sphaerobolus</taxon>
    </lineage>
</organism>
<feature type="domain" description="DUF6534" evidence="2">
    <location>
        <begin position="166"/>
        <end position="255"/>
    </location>
</feature>
<dbReference type="OrthoDB" id="3262409at2759"/>
<reference evidence="3 4" key="1">
    <citation type="submission" date="2014-06" db="EMBL/GenBank/DDBJ databases">
        <title>Evolutionary Origins and Diversification of the Mycorrhizal Mutualists.</title>
        <authorList>
            <consortium name="DOE Joint Genome Institute"/>
            <consortium name="Mycorrhizal Genomics Consortium"/>
            <person name="Kohler A."/>
            <person name="Kuo A."/>
            <person name="Nagy L.G."/>
            <person name="Floudas D."/>
            <person name="Copeland A."/>
            <person name="Barry K.W."/>
            <person name="Cichocki N."/>
            <person name="Veneault-Fourrey C."/>
            <person name="LaButti K."/>
            <person name="Lindquist E.A."/>
            <person name="Lipzen A."/>
            <person name="Lundell T."/>
            <person name="Morin E."/>
            <person name="Murat C."/>
            <person name="Riley R."/>
            <person name="Ohm R."/>
            <person name="Sun H."/>
            <person name="Tunlid A."/>
            <person name="Henrissat B."/>
            <person name="Grigoriev I.V."/>
            <person name="Hibbett D.S."/>
            <person name="Martin F."/>
        </authorList>
    </citation>
    <scope>NUCLEOTIDE SEQUENCE [LARGE SCALE GENOMIC DNA]</scope>
    <source>
        <strain evidence="3 4">SS14</strain>
    </source>
</reference>
<dbReference type="Pfam" id="PF20152">
    <property type="entry name" value="DUF6534"/>
    <property type="match status" value="1"/>
</dbReference>
<feature type="transmembrane region" description="Helical" evidence="1">
    <location>
        <begin position="120"/>
        <end position="139"/>
    </location>
</feature>
<keyword evidence="1" id="KW-1133">Transmembrane helix</keyword>
<gene>
    <name evidence="3" type="ORF">M422DRAFT_32901</name>
</gene>
<evidence type="ECO:0000313" key="4">
    <source>
        <dbReference type="Proteomes" id="UP000054279"/>
    </source>
</evidence>